<proteinExistence type="predicted"/>
<dbReference type="AlphaFoldDB" id="A0A1X7K5W0"/>
<evidence type="ECO:0000313" key="2">
    <source>
        <dbReference type="EMBL" id="SMG35705.1"/>
    </source>
</evidence>
<evidence type="ECO:0000256" key="1">
    <source>
        <dbReference type="SAM" id="MobiDB-lite"/>
    </source>
</evidence>
<protein>
    <submittedName>
        <fullName evidence="2">Uncharacterized protein</fullName>
    </submittedName>
</protein>
<name>A0A1X7K5W0_9BURK</name>
<dbReference type="EMBL" id="FXAT01000003">
    <property type="protein sequence ID" value="SMG35705.1"/>
    <property type="molecule type" value="Genomic_DNA"/>
</dbReference>
<sequence>MAIDFKVGTHRNCTLYMRQEYRGNPFSDEARAGRRLIISASAWELTHDTRQLAQLFQFMRNARAGATASGAAPDQLARVLRAAVERGDVIALAPEPRASGGGGAPIEQQIRPYYATVTPSQLFRRALPVVRVARSFERPKLPRLAAEDGLAIWFARPGDVLPDGTIATPVSTPLGDAQAFDYQPDLPDGEAGQIAGMPFNGAPGTWISSMPGTMPQMRQYGSNGTPLTDFDLEAHHGNPNPHAHNWDGYDRDDGAPVSLLPW</sequence>
<evidence type="ECO:0000313" key="3">
    <source>
        <dbReference type="Proteomes" id="UP000193228"/>
    </source>
</evidence>
<organism evidence="2 3">
    <name type="scientific">Paraburkholderia susongensis</name>
    <dbReference type="NCBI Taxonomy" id="1515439"/>
    <lineage>
        <taxon>Bacteria</taxon>
        <taxon>Pseudomonadati</taxon>
        <taxon>Pseudomonadota</taxon>
        <taxon>Betaproteobacteria</taxon>
        <taxon>Burkholderiales</taxon>
        <taxon>Burkholderiaceae</taxon>
        <taxon>Paraburkholderia</taxon>
    </lineage>
</organism>
<accession>A0A1X7K5W0</accession>
<feature type="region of interest" description="Disordered" evidence="1">
    <location>
        <begin position="219"/>
        <end position="251"/>
    </location>
</feature>
<gene>
    <name evidence="2" type="ORF">SAMN06265784_103352</name>
</gene>
<dbReference type="Proteomes" id="UP000193228">
    <property type="component" value="Unassembled WGS sequence"/>
</dbReference>
<reference evidence="3" key="1">
    <citation type="submission" date="2017-04" db="EMBL/GenBank/DDBJ databases">
        <authorList>
            <person name="Varghese N."/>
            <person name="Submissions S."/>
        </authorList>
    </citation>
    <scope>NUCLEOTIDE SEQUENCE [LARGE SCALE GENOMIC DNA]</scope>
    <source>
        <strain evidence="3">LMG 29540</strain>
    </source>
</reference>
<dbReference type="STRING" id="1515439.SAMN06265784_103352"/>
<keyword evidence="3" id="KW-1185">Reference proteome</keyword>